<dbReference type="InterPro" id="IPR002934">
    <property type="entry name" value="Polymerase_NTP_transf_dom"/>
</dbReference>
<proteinExistence type="predicted"/>
<dbReference type="SUPFAM" id="SSF81301">
    <property type="entry name" value="Nucleotidyltransferase"/>
    <property type="match status" value="1"/>
</dbReference>
<dbReference type="Gene3D" id="3.30.460.10">
    <property type="entry name" value="Beta Polymerase, domain 2"/>
    <property type="match status" value="1"/>
</dbReference>
<dbReference type="InterPro" id="IPR052548">
    <property type="entry name" value="Type_VII_TA_antitoxin"/>
</dbReference>
<dbReference type="Pfam" id="PF01909">
    <property type="entry name" value="NTP_transf_2"/>
    <property type="match status" value="1"/>
</dbReference>
<dbReference type="HOGENOM" id="CLU_130257_3_2_9"/>
<dbReference type="EMBL" id="CP003422">
    <property type="protein sequence ID" value="AFH65617.1"/>
    <property type="molecule type" value="Genomic_DNA"/>
</dbReference>
<dbReference type="InterPro" id="IPR043519">
    <property type="entry name" value="NT_sf"/>
</dbReference>
<evidence type="ECO:0000313" key="2">
    <source>
        <dbReference type="EMBL" id="AFH65617.1"/>
    </source>
</evidence>
<accession>I0BTC0</accession>
<dbReference type="AlphaFoldDB" id="I0BTC0"/>
<dbReference type="OrthoDB" id="2625791at2"/>
<gene>
    <name evidence="2" type="ORF">B2K_33800</name>
</gene>
<feature type="domain" description="Polymerase nucleotidyl transferase" evidence="1">
    <location>
        <begin position="14"/>
        <end position="64"/>
    </location>
</feature>
<evidence type="ECO:0000259" key="1">
    <source>
        <dbReference type="Pfam" id="PF01909"/>
    </source>
</evidence>
<dbReference type="PATRIC" id="fig|997761.3.peg.6795"/>
<dbReference type="KEGG" id="pmw:B2K_33800"/>
<dbReference type="CDD" id="cd05403">
    <property type="entry name" value="NT_KNTase_like"/>
    <property type="match status" value="1"/>
</dbReference>
<dbReference type="Proteomes" id="UP000007392">
    <property type="component" value="Chromosome"/>
</dbReference>
<sequence>MPLQMNDNERTAVRDLLQRIKAEFGVKRLLIFGSRARGEADQYSDIDLLVLTEKTRTIQDRYRLSDISADVSIAYGVALNCLYYNEDDWKSGESVNPRLKANIEREGIELEFQC</sequence>
<name>I0BTC0_9BACL</name>
<evidence type="ECO:0000313" key="3">
    <source>
        <dbReference type="Proteomes" id="UP000007392"/>
    </source>
</evidence>
<organism evidence="2 3">
    <name type="scientific">Paenibacillus mucilaginosus K02</name>
    <dbReference type="NCBI Taxonomy" id="997761"/>
    <lineage>
        <taxon>Bacteria</taxon>
        <taxon>Bacillati</taxon>
        <taxon>Bacillota</taxon>
        <taxon>Bacilli</taxon>
        <taxon>Bacillales</taxon>
        <taxon>Paenibacillaceae</taxon>
        <taxon>Paenibacillus</taxon>
    </lineage>
</organism>
<protein>
    <submittedName>
        <fullName evidence="2">Nucleotidyltransferase</fullName>
    </submittedName>
</protein>
<dbReference type="PANTHER" id="PTHR33933">
    <property type="entry name" value="NUCLEOTIDYLTRANSFERASE"/>
    <property type="match status" value="1"/>
</dbReference>
<dbReference type="PANTHER" id="PTHR33933:SF1">
    <property type="entry name" value="PROTEIN ADENYLYLTRANSFERASE MNTA-RELATED"/>
    <property type="match status" value="1"/>
</dbReference>
<reference evidence="2 3" key="1">
    <citation type="submission" date="2013-06" db="EMBL/GenBank/DDBJ databases">
        <title>Complete genome sequence of Paenibacillus mucilaginosus K02.</title>
        <authorList>
            <person name="Xiao B."/>
            <person name="Sun L."/>
            <person name="Xiao L."/>
            <person name="Lian B."/>
        </authorList>
    </citation>
    <scope>NUCLEOTIDE SEQUENCE [LARGE SCALE GENOMIC DNA]</scope>
    <source>
        <strain evidence="2 3">K02</strain>
    </source>
</reference>
<keyword evidence="2" id="KW-0808">Transferase</keyword>
<dbReference type="GO" id="GO:0016779">
    <property type="term" value="F:nucleotidyltransferase activity"/>
    <property type="evidence" value="ECO:0007669"/>
    <property type="project" value="InterPro"/>
</dbReference>